<evidence type="ECO:0000256" key="1">
    <source>
        <dbReference type="SAM" id="MobiDB-lite"/>
    </source>
</evidence>
<feature type="non-terminal residue" evidence="2">
    <location>
        <position position="76"/>
    </location>
</feature>
<accession>A0A8S3GQC2</accession>
<feature type="region of interest" description="Disordered" evidence="1">
    <location>
        <begin position="56"/>
        <end position="76"/>
    </location>
</feature>
<evidence type="ECO:0000313" key="3">
    <source>
        <dbReference type="Proteomes" id="UP000681967"/>
    </source>
</evidence>
<organism evidence="2 3">
    <name type="scientific">Rotaria magnacalcarata</name>
    <dbReference type="NCBI Taxonomy" id="392030"/>
    <lineage>
        <taxon>Eukaryota</taxon>
        <taxon>Metazoa</taxon>
        <taxon>Spiralia</taxon>
        <taxon>Gnathifera</taxon>
        <taxon>Rotifera</taxon>
        <taxon>Eurotatoria</taxon>
        <taxon>Bdelloidea</taxon>
        <taxon>Philodinida</taxon>
        <taxon>Philodinidae</taxon>
        <taxon>Rotaria</taxon>
    </lineage>
</organism>
<gene>
    <name evidence="2" type="ORF">BYL167_LOCUS77002</name>
</gene>
<proteinExistence type="predicted"/>
<comment type="caution">
    <text evidence="2">The sequence shown here is derived from an EMBL/GenBank/DDBJ whole genome shotgun (WGS) entry which is preliminary data.</text>
</comment>
<evidence type="ECO:0000313" key="2">
    <source>
        <dbReference type="EMBL" id="CAF5169750.1"/>
    </source>
</evidence>
<dbReference type="EMBL" id="CAJOBH010279305">
    <property type="protein sequence ID" value="CAF5169750.1"/>
    <property type="molecule type" value="Genomic_DNA"/>
</dbReference>
<reference evidence="2" key="1">
    <citation type="submission" date="2021-02" db="EMBL/GenBank/DDBJ databases">
        <authorList>
            <person name="Nowell W R."/>
        </authorList>
    </citation>
    <scope>NUCLEOTIDE SEQUENCE</scope>
</reference>
<sequence>MPMTNPSLLQQHQYSYPSLLNGNTSTNILTTPTFTTLTNNMSPSLSSTTFPYLSQSTTKDYTQPSFSSKTPTPYHE</sequence>
<dbReference type="Proteomes" id="UP000681967">
    <property type="component" value="Unassembled WGS sequence"/>
</dbReference>
<dbReference type="AlphaFoldDB" id="A0A8S3GQC2"/>
<protein>
    <submittedName>
        <fullName evidence="2">Uncharacterized protein</fullName>
    </submittedName>
</protein>
<name>A0A8S3GQC2_9BILA</name>